<gene>
    <name evidence="7" type="ORF">K7432_000398</name>
</gene>
<proteinExistence type="predicted"/>
<evidence type="ECO:0000256" key="3">
    <source>
        <dbReference type="ARBA" id="ARBA00022490"/>
    </source>
</evidence>
<keyword evidence="3" id="KW-0963">Cytoplasm</keyword>
<dbReference type="Gene3D" id="1.25.40.990">
    <property type="match status" value="1"/>
</dbReference>
<dbReference type="InterPro" id="IPR033205">
    <property type="entry name" value="COP9_CSN8"/>
</dbReference>
<dbReference type="InterPro" id="IPR033464">
    <property type="entry name" value="CSN8_PSD8_EIF3K"/>
</dbReference>
<organism evidence="7 8">
    <name type="scientific">Basidiobolus ranarum</name>
    <dbReference type="NCBI Taxonomy" id="34480"/>
    <lineage>
        <taxon>Eukaryota</taxon>
        <taxon>Fungi</taxon>
        <taxon>Fungi incertae sedis</taxon>
        <taxon>Zoopagomycota</taxon>
        <taxon>Entomophthoromycotina</taxon>
        <taxon>Basidiobolomycetes</taxon>
        <taxon>Basidiobolales</taxon>
        <taxon>Basidiobolaceae</taxon>
        <taxon>Basidiobolus</taxon>
    </lineage>
</organism>
<dbReference type="PANTHER" id="PTHR13339:SF0">
    <property type="entry name" value="COP9 SIGNALOSOME COMPLEX SUBUNIT 8"/>
    <property type="match status" value="1"/>
</dbReference>
<comment type="caution">
    <text evidence="7">The sequence shown here is derived from an EMBL/GenBank/DDBJ whole genome shotgun (WGS) entry which is preliminary data.</text>
</comment>
<dbReference type="Pfam" id="PF10075">
    <property type="entry name" value="CSN8_PSD8_EIF3K"/>
    <property type="match status" value="1"/>
</dbReference>
<evidence type="ECO:0000313" key="7">
    <source>
        <dbReference type="EMBL" id="KAK9768715.1"/>
    </source>
</evidence>
<evidence type="ECO:0000256" key="4">
    <source>
        <dbReference type="ARBA" id="ARBA00022790"/>
    </source>
</evidence>
<accession>A0ABR2X4K4</accession>
<sequence>MDTLEQLIQQKDYKGLVSACEELEFHVAIGRIDVPLNTLYSFLFAGYLLTNELNASRFLWKRLSTDLKEDSELRNFHRIFVSLWKREYPTVYEEITRSSWTNPLLVQLNQELMTIIRERMFGLISTAYSHISIADTSRYLGVPEADLPSSLQPRGWEMTENGFIPKQIEKKVEQTTGLEQLDQLAGYVMYLESSV</sequence>
<keyword evidence="8" id="KW-1185">Reference proteome</keyword>
<dbReference type="PANTHER" id="PTHR13339">
    <property type="entry name" value="COP9 SIGNALOSOME COMPLEX SUBUNIT 8"/>
    <property type="match status" value="1"/>
</dbReference>
<dbReference type="Proteomes" id="UP001479436">
    <property type="component" value="Unassembled WGS sequence"/>
</dbReference>
<evidence type="ECO:0000259" key="6">
    <source>
        <dbReference type="Pfam" id="PF10075"/>
    </source>
</evidence>
<evidence type="ECO:0000313" key="8">
    <source>
        <dbReference type="Proteomes" id="UP001479436"/>
    </source>
</evidence>
<dbReference type="EMBL" id="JASJQH010000007">
    <property type="protein sequence ID" value="KAK9768715.1"/>
    <property type="molecule type" value="Genomic_DNA"/>
</dbReference>
<name>A0ABR2X4K4_9FUNG</name>
<reference evidence="7 8" key="1">
    <citation type="submission" date="2023-04" db="EMBL/GenBank/DDBJ databases">
        <title>Genome of Basidiobolus ranarum AG-B5.</title>
        <authorList>
            <person name="Stajich J.E."/>
            <person name="Carter-House D."/>
            <person name="Gryganskyi A."/>
        </authorList>
    </citation>
    <scope>NUCLEOTIDE SEQUENCE [LARGE SCALE GENOMIC DNA]</scope>
    <source>
        <strain evidence="7 8">AG-B5</strain>
    </source>
</reference>
<keyword evidence="4" id="KW-0736">Signalosome</keyword>
<evidence type="ECO:0000256" key="1">
    <source>
        <dbReference type="ARBA" id="ARBA00004123"/>
    </source>
</evidence>
<feature type="domain" description="CSN8/PSMD8/EIF3K" evidence="6">
    <location>
        <begin position="38"/>
        <end position="171"/>
    </location>
</feature>
<protein>
    <recommendedName>
        <fullName evidence="6">CSN8/PSMD8/EIF3K domain-containing protein</fullName>
    </recommendedName>
</protein>
<keyword evidence="5" id="KW-0539">Nucleus</keyword>
<evidence type="ECO:0000256" key="2">
    <source>
        <dbReference type="ARBA" id="ARBA00004496"/>
    </source>
</evidence>
<comment type="subcellular location">
    <subcellularLocation>
        <location evidence="2">Cytoplasm</location>
    </subcellularLocation>
    <subcellularLocation>
        <location evidence="1">Nucleus</location>
    </subcellularLocation>
</comment>
<evidence type="ECO:0000256" key="5">
    <source>
        <dbReference type="ARBA" id="ARBA00023242"/>
    </source>
</evidence>